<dbReference type="Pfam" id="PF01381">
    <property type="entry name" value="HTH_3"/>
    <property type="match status" value="1"/>
</dbReference>
<feature type="domain" description="HTH cro/C1-type" evidence="1">
    <location>
        <begin position="1"/>
        <end position="26"/>
    </location>
</feature>
<sequence>MTQVELAKRLGIKRQYLCRILNGDRSGKKYLSDIRKILEIHE</sequence>
<comment type="caution">
    <text evidence="2">The sequence shown here is derived from an EMBL/GenBank/DDBJ whole genome shotgun (WGS) entry which is preliminary data.</text>
</comment>
<dbReference type="EMBL" id="NOKA02000069">
    <property type="protein sequence ID" value="RDY29304.1"/>
    <property type="molecule type" value="Genomic_DNA"/>
</dbReference>
<dbReference type="PROSITE" id="PS50943">
    <property type="entry name" value="HTH_CROC1"/>
    <property type="match status" value="1"/>
</dbReference>
<dbReference type="CDD" id="cd00093">
    <property type="entry name" value="HTH_XRE"/>
    <property type="match status" value="1"/>
</dbReference>
<protein>
    <submittedName>
        <fullName evidence="2">Helix-turn-helix domain-containing protein</fullName>
    </submittedName>
</protein>
<dbReference type="GO" id="GO:0003677">
    <property type="term" value="F:DNA binding"/>
    <property type="evidence" value="ECO:0007669"/>
    <property type="project" value="InterPro"/>
</dbReference>
<evidence type="ECO:0000259" key="1">
    <source>
        <dbReference type="PROSITE" id="PS50943"/>
    </source>
</evidence>
<name>A0A371J983_9FIRM</name>
<dbReference type="InterPro" id="IPR001387">
    <property type="entry name" value="Cro/C1-type_HTH"/>
</dbReference>
<dbReference type="SUPFAM" id="SSF47413">
    <property type="entry name" value="lambda repressor-like DNA-binding domains"/>
    <property type="match status" value="1"/>
</dbReference>
<dbReference type="InterPro" id="IPR010982">
    <property type="entry name" value="Lambda_DNA-bd_dom_sf"/>
</dbReference>
<dbReference type="Proteomes" id="UP000216411">
    <property type="component" value="Unassembled WGS sequence"/>
</dbReference>
<dbReference type="AlphaFoldDB" id="A0A371J983"/>
<accession>A0A371J983</accession>
<dbReference type="Gene3D" id="1.10.260.40">
    <property type="entry name" value="lambda repressor-like DNA-binding domains"/>
    <property type="match status" value="1"/>
</dbReference>
<proteinExistence type="predicted"/>
<dbReference type="OrthoDB" id="2736986at2"/>
<evidence type="ECO:0000313" key="3">
    <source>
        <dbReference type="Proteomes" id="UP000216411"/>
    </source>
</evidence>
<reference evidence="2 3" key="1">
    <citation type="journal article" date="2017" name="Genome Announc.">
        <title>Draft Genome Sequence of a Sporulating and Motile Strain of Lachnotalea glycerini Isolated from Water in Quebec City, Canada.</title>
        <authorList>
            <person name="Maheux A.F."/>
            <person name="Boudreau D.K."/>
            <person name="Berube E."/>
            <person name="Boissinot M."/>
            <person name="Raymond F."/>
            <person name="Brodeur S."/>
            <person name="Corbeil J."/>
            <person name="Isabel S."/>
            <person name="Omar R.F."/>
            <person name="Bergeron M.G."/>
        </authorList>
    </citation>
    <scope>NUCLEOTIDE SEQUENCE [LARGE SCALE GENOMIC DNA]</scope>
    <source>
        <strain evidence="2 3">CCRI-19302</strain>
    </source>
</reference>
<evidence type="ECO:0000313" key="2">
    <source>
        <dbReference type="EMBL" id="RDY29304.1"/>
    </source>
</evidence>
<organism evidence="2 3">
    <name type="scientific">Lachnotalea glycerini</name>
    <dbReference type="NCBI Taxonomy" id="1763509"/>
    <lineage>
        <taxon>Bacteria</taxon>
        <taxon>Bacillati</taxon>
        <taxon>Bacillota</taxon>
        <taxon>Clostridia</taxon>
        <taxon>Lachnospirales</taxon>
        <taxon>Lachnospiraceae</taxon>
        <taxon>Lachnotalea</taxon>
    </lineage>
</organism>
<gene>
    <name evidence="2" type="ORF">CG710_018535</name>
</gene>
<keyword evidence="3" id="KW-1185">Reference proteome</keyword>